<sequence length="236" mass="25797">NQFDVYSMSISTPLIAGTCITYQTEAITRNELCSCPYRENCSTPTRFTGKSGLPLDTRTEGMIDCLLRSDMKTPRKCRGHACFIAKTRSSSEEMGCITYDERYMNRKMPVGAHEFPSENQYICETDMCNADVDSERVFYGKKSLVPKPPANESCNCFEPPTTTLPVVVADALNLALVLGIAIPAGVVLLLIAAIVGCRLFTKRWPAPLFFLGAKSTGGRGTNAVITVVSKANAKNK</sequence>
<evidence type="ECO:0000313" key="4">
    <source>
        <dbReference type="Proteomes" id="UP001432322"/>
    </source>
</evidence>
<keyword evidence="4" id="KW-1185">Reference proteome</keyword>
<dbReference type="PANTHER" id="PTHR37433:SF5">
    <property type="entry name" value="DUF753 DOMAIN-CONTAINING PROTEIN-RELATED"/>
    <property type="match status" value="1"/>
</dbReference>
<dbReference type="AlphaFoldDB" id="A0AAV5VU22"/>
<evidence type="ECO:0000313" key="3">
    <source>
        <dbReference type="EMBL" id="GMT21492.1"/>
    </source>
</evidence>
<feature type="non-terminal residue" evidence="3">
    <location>
        <position position="1"/>
    </location>
</feature>
<dbReference type="PANTHER" id="PTHR37433">
    <property type="entry name" value="PROTEIN CBG25136-RELATED"/>
    <property type="match status" value="1"/>
</dbReference>
<gene>
    <name evidence="3" type="ORF">PFISCL1PPCAC_12789</name>
</gene>
<name>A0AAV5VU22_9BILA</name>
<dbReference type="Proteomes" id="UP001432322">
    <property type="component" value="Unassembled WGS sequence"/>
</dbReference>
<dbReference type="Pfam" id="PF24602">
    <property type="entry name" value="DUF7622"/>
    <property type="match status" value="1"/>
</dbReference>
<feature type="non-terminal residue" evidence="3">
    <location>
        <position position="236"/>
    </location>
</feature>
<keyword evidence="1" id="KW-0472">Membrane</keyword>
<reference evidence="3" key="1">
    <citation type="submission" date="2023-10" db="EMBL/GenBank/DDBJ databases">
        <title>Genome assembly of Pristionchus species.</title>
        <authorList>
            <person name="Yoshida K."/>
            <person name="Sommer R.J."/>
        </authorList>
    </citation>
    <scope>NUCLEOTIDE SEQUENCE</scope>
    <source>
        <strain evidence="3">RS5133</strain>
    </source>
</reference>
<protein>
    <recommendedName>
        <fullName evidence="2">DUF7622 domain-containing protein</fullName>
    </recommendedName>
</protein>
<feature type="domain" description="DUF7622" evidence="2">
    <location>
        <begin position="62"/>
        <end position="132"/>
    </location>
</feature>
<keyword evidence="1" id="KW-1133">Transmembrane helix</keyword>
<keyword evidence="1" id="KW-0812">Transmembrane</keyword>
<evidence type="ECO:0000256" key="1">
    <source>
        <dbReference type="SAM" id="Phobius"/>
    </source>
</evidence>
<comment type="caution">
    <text evidence="3">The sequence shown here is derived from an EMBL/GenBank/DDBJ whole genome shotgun (WGS) entry which is preliminary data.</text>
</comment>
<dbReference type="InterPro" id="IPR056039">
    <property type="entry name" value="DUF7622"/>
</dbReference>
<organism evidence="3 4">
    <name type="scientific">Pristionchus fissidentatus</name>
    <dbReference type="NCBI Taxonomy" id="1538716"/>
    <lineage>
        <taxon>Eukaryota</taxon>
        <taxon>Metazoa</taxon>
        <taxon>Ecdysozoa</taxon>
        <taxon>Nematoda</taxon>
        <taxon>Chromadorea</taxon>
        <taxon>Rhabditida</taxon>
        <taxon>Rhabditina</taxon>
        <taxon>Diplogasteromorpha</taxon>
        <taxon>Diplogasteroidea</taxon>
        <taxon>Neodiplogasteridae</taxon>
        <taxon>Pristionchus</taxon>
    </lineage>
</organism>
<proteinExistence type="predicted"/>
<evidence type="ECO:0000259" key="2">
    <source>
        <dbReference type="Pfam" id="PF24602"/>
    </source>
</evidence>
<accession>A0AAV5VU22</accession>
<dbReference type="EMBL" id="BTSY01000004">
    <property type="protein sequence ID" value="GMT21492.1"/>
    <property type="molecule type" value="Genomic_DNA"/>
</dbReference>
<feature type="transmembrane region" description="Helical" evidence="1">
    <location>
        <begin position="171"/>
        <end position="195"/>
    </location>
</feature>